<feature type="non-terminal residue" evidence="1">
    <location>
        <position position="294"/>
    </location>
</feature>
<accession>A0AAD5SA10</accession>
<comment type="caution">
    <text evidence="1">The sequence shown here is derived from an EMBL/GenBank/DDBJ whole genome shotgun (WGS) entry which is preliminary data.</text>
</comment>
<name>A0AAD5SA10_9FUNG</name>
<dbReference type="AlphaFoldDB" id="A0AAD5SA10"/>
<sequence length="294" mass="33127">MPGFSLPAFTQELQAFNTATASEDANLPSTIPTPQAVSTIVKSAYPFLLSTSKSRTEAPGFWGTLKQKHLLAVGTERAKQHLLYPNYAFPEQFYSDVRSVLHELFPVLSNPQTASDISYLRPLMTTPLAERFALSTEALYRHGSRLRIKLNTPVEKLKIRLTSLEFVYGPYPAPPNYVAQRWVDLVTLMIPKDDAPFISAPRHREVMKQAMDDGCFMRATVKVDGDLEVGVFEGVEVPEEERVSIYGEEAFRVEDERELEGLTQGARDVKMMMKAIRDKHDKSPKPHRTSPVMP</sequence>
<dbReference type="EMBL" id="JADGJD010001754">
    <property type="protein sequence ID" value="KAJ3038200.1"/>
    <property type="molecule type" value="Genomic_DNA"/>
</dbReference>
<gene>
    <name evidence="1" type="ORF">HK097_003240</name>
</gene>
<evidence type="ECO:0000313" key="1">
    <source>
        <dbReference type="EMBL" id="KAJ3038200.1"/>
    </source>
</evidence>
<keyword evidence="2" id="KW-1185">Reference proteome</keyword>
<protein>
    <submittedName>
        <fullName evidence="1">Uncharacterized protein</fullName>
    </submittedName>
</protein>
<proteinExistence type="predicted"/>
<organism evidence="1 2">
    <name type="scientific">Rhizophlyctis rosea</name>
    <dbReference type="NCBI Taxonomy" id="64517"/>
    <lineage>
        <taxon>Eukaryota</taxon>
        <taxon>Fungi</taxon>
        <taxon>Fungi incertae sedis</taxon>
        <taxon>Chytridiomycota</taxon>
        <taxon>Chytridiomycota incertae sedis</taxon>
        <taxon>Chytridiomycetes</taxon>
        <taxon>Rhizophlyctidales</taxon>
        <taxon>Rhizophlyctidaceae</taxon>
        <taxon>Rhizophlyctis</taxon>
    </lineage>
</organism>
<reference evidence="1" key="1">
    <citation type="submission" date="2020-05" db="EMBL/GenBank/DDBJ databases">
        <title>Phylogenomic resolution of chytrid fungi.</title>
        <authorList>
            <person name="Stajich J.E."/>
            <person name="Amses K."/>
            <person name="Simmons R."/>
            <person name="Seto K."/>
            <person name="Myers J."/>
            <person name="Bonds A."/>
            <person name="Quandt C.A."/>
            <person name="Barry K."/>
            <person name="Liu P."/>
            <person name="Grigoriev I."/>
            <person name="Longcore J.E."/>
            <person name="James T.Y."/>
        </authorList>
    </citation>
    <scope>NUCLEOTIDE SEQUENCE</scope>
    <source>
        <strain evidence="1">JEL0318</strain>
    </source>
</reference>
<dbReference type="Proteomes" id="UP001212841">
    <property type="component" value="Unassembled WGS sequence"/>
</dbReference>
<evidence type="ECO:0000313" key="2">
    <source>
        <dbReference type="Proteomes" id="UP001212841"/>
    </source>
</evidence>